<accession>A0A1I7WUR5</accession>
<reference evidence="3" key="1">
    <citation type="submission" date="2016-11" db="UniProtKB">
        <authorList>
            <consortium name="WormBaseParasite"/>
        </authorList>
    </citation>
    <scope>IDENTIFICATION</scope>
</reference>
<feature type="compositionally biased region" description="Polar residues" evidence="1">
    <location>
        <begin position="1"/>
        <end position="24"/>
    </location>
</feature>
<evidence type="ECO:0000313" key="3">
    <source>
        <dbReference type="WBParaSite" id="Hba_08900"/>
    </source>
</evidence>
<keyword evidence="2" id="KW-1185">Reference proteome</keyword>
<dbReference type="Proteomes" id="UP000095283">
    <property type="component" value="Unplaced"/>
</dbReference>
<name>A0A1I7WUR5_HETBA</name>
<proteinExistence type="predicted"/>
<dbReference type="AlphaFoldDB" id="A0A1I7WUR5"/>
<feature type="region of interest" description="Disordered" evidence="1">
    <location>
        <begin position="1"/>
        <end position="102"/>
    </location>
</feature>
<organism evidence="2 3">
    <name type="scientific">Heterorhabditis bacteriophora</name>
    <name type="common">Entomopathogenic nematode worm</name>
    <dbReference type="NCBI Taxonomy" id="37862"/>
    <lineage>
        <taxon>Eukaryota</taxon>
        <taxon>Metazoa</taxon>
        <taxon>Ecdysozoa</taxon>
        <taxon>Nematoda</taxon>
        <taxon>Chromadorea</taxon>
        <taxon>Rhabditida</taxon>
        <taxon>Rhabditina</taxon>
        <taxon>Rhabditomorpha</taxon>
        <taxon>Strongyloidea</taxon>
        <taxon>Heterorhabditidae</taxon>
        <taxon>Heterorhabditis</taxon>
    </lineage>
</organism>
<dbReference type="CDD" id="cd21865">
    <property type="entry name" value="DEUBAD_NFRKB"/>
    <property type="match status" value="1"/>
</dbReference>
<sequence>MATSDGNSGNALPPSVNHSKNMNPSKDDHKFKTPAVPARRLKERAIEAARRQRIAQEESRRVQEQVQEVSRRIQEGSQKVADQPGPSGIPTQQQDTPTLNSETETTKVVLSGDIVSLPNILVCSEVIFRSVINTDVYMQLSDQAKKYLRQYLPKINNEQDEKDVLSHAFSQKMSLVHGNPIEMLHSKLKNGWYSPERPPAQQVQIRDNNKVLYDHYIRFYHINLLKKLLMSRHTLLQHYMNTSAFEERPTKQPVDQETLRRKREMLKLKQRAAKRSRMMVSDCRYKVGEQGVSSDEEGEYVGPPISKALLSTSGRSTLYSAHHKDMDLHQPIQVDDLKTMLKKFKRLQRNDPEAPSMCISGIVLDEVYERAGIQAQTEKIKQTMEALEKNLHFQSDHLLDSTNGYFTIRRVMTHI</sequence>
<feature type="compositionally biased region" description="Polar residues" evidence="1">
    <location>
        <begin position="89"/>
        <end position="102"/>
    </location>
</feature>
<evidence type="ECO:0000313" key="2">
    <source>
        <dbReference type="Proteomes" id="UP000095283"/>
    </source>
</evidence>
<protein>
    <submittedName>
        <fullName evidence="3">Sin3a_C domain-containing protein</fullName>
    </submittedName>
</protein>
<evidence type="ECO:0000256" key="1">
    <source>
        <dbReference type="SAM" id="MobiDB-lite"/>
    </source>
</evidence>
<feature type="compositionally biased region" description="Basic and acidic residues" evidence="1">
    <location>
        <begin position="43"/>
        <end position="74"/>
    </location>
</feature>
<dbReference type="WBParaSite" id="Hba_08900">
    <property type="protein sequence ID" value="Hba_08900"/>
    <property type="gene ID" value="Hba_08900"/>
</dbReference>